<reference evidence="1 2" key="1">
    <citation type="submission" date="2023-02" db="EMBL/GenBank/DDBJ databases">
        <title>LHISI_Scaffold_Assembly.</title>
        <authorList>
            <person name="Stuart O.P."/>
            <person name="Cleave R."/>
            <person name="Magrath M.J.L."/>
            <person name="Mikheyev A.S."/>
        </authorList>
    </citation>
    <scope>NUCLEOTIDE SEQUENCE [LARGE SCALE GENOMIC DNA]</scope>
    <source>
        <strain evidence="1">Daus_M_001</strain>
        <tissue evidence="1">Leg muscle</tissue>
    </source>
</reference>
<accession>A0ABQ9I9F9</accession>
<organism evidence="1 2">
    <name type="scientific">Dryococelus australis</name>
    <dbReference type="NCBI Taxonomy" id="614101"/>
    <lineage>
        <taxon>Eukaryota</taxon>
        <taxon>Metazoa</taxon>
        <taxon>Ecdysozoa</taxon>
        <taxon>Arthropoda</taxon>
        <taxon>Hexapoda</taxon>
        <taxon>Insecta</taxon>
        <taxon>Pterygota</taxon>
        <taxon>Neoptera</taxon>
        <taxon>Polyneoptera</taxon>
        <taxon>Phasmatodea</taxon>
        <taxon>Verophasmatodea</taxon>
        <taxon>Anareolatae</taxon>
        <taxon>Phasmatidae</taxon>
        <taxon>Eurycanthinae</taxon>
        <taxon>Dryococelus</taxon>
    </lineage>
</organism>
<dbReference type="EMBL" id="JARBHB010000002">
    <property type="protein sequence ID" value="KAJ8893266.1"/>
    <property type="molecule type" value="Genomic_DNA"/>
</dbReference>
<dbReference type="Proteomes" id="UP001159363">
    <property type="component" value="Chromosome 2"/>
</dbReference>
<evidence type="ECO:0000313" key="1">
    <source>
        <dbReference type="EMBL" id="KAJ8893266.1"/>
    </source>
</evidence>
<comment type="caution">
    <text evidence="1">The sequence shown here is derived from an EMBL/GenBank/DDBJ whole genome shotgun (WGS) entry which is preliminary data.</text>
</comment>
<proteinExistence type="predicted"/>
<keyword evidence="2" id="KW-1185">Reference proteome</keyword>
<sequence>MQCLICNPAFSSPFIGDVIGHCTSHAPEAVLRQRRRSGCMNRNLTVACKYLKSFTAKEGAMETFYF</sequence>
<name>A0ABQ9I9F9_9NEOP</name>
<protein>
    <submittedName>
        <fullName evidence="1">Uncharacterized protein</fullName>
    </submittedName>
</protein>
<gene>
    <name evidence="1" type="ORF">PR048_005857</name>
</gene>
<evidence type="ECO:0000313" key="2">
    <source>
        <dbReference type="Proteomes" id="UP001159363"/>
    </source>
</evidence>